<dbReference type="Proteomes" id="UP001652661">
    <property type="component" value="Chromosome 2L"/>
</dbReference>
<dbReference type="RefSeq" id="XP_070142229.1">
    <property type="nucleotide sequence ID" value="XM_070286128.1"/>
</dbReference>
<dbReference type="InterPro" id="IPR043502">
    <property type="entry name" value="DNA/RNA_pol_sf"/>
</dbReference>
<keyword evidence="2" id="KW-1185">Reference proteome</keyword>
<reference evidence="2" key="1">
    <citation type="submission" date="2025-05" db="UniProtKB">
        <authorList>
            <consortium name="RefSeq"/>
        </authorList>
    </citation>
    <scope>NUCLEOTIDE SEQUENCE [LARGE SCALE GENOMIC DNA]</scope>
    <source>
        <strain evidence="2">14028-0561.14</strain>
    </source>
</reference>
<dbReference type="PANTHER" id="PTHR19446">
    <property type="entry name" value="REVERSE TRANSCRIPTASES"/>
    <property type="match status" value="1"/>
</dbReference>
<dbReference type="Pfam" id="PF00078">
    <property type="entry name" value="RVT_1"/>
    <property type="match status" value="1"/>
</dbReference>
<sequence length="357" mass="39312">MAGRPSGPPPLPRRAFRQDTFRPRAFASALEGFAVDEADGANVMANKLADAVEDACDRSMLQRRPFRGNHRPVFWWSEEIAELRRICHRSRRLLQRARGRPLLVECSERYKAARKALKIAIRDSKRESFLKLCDAAEEDPWGGAYKMTVKKLNAGGNAPSDPEALEEIVRALFPDGQPVGNFPRVEPGSAAGGLSTEQYGFRKGRSTMDAITKVVKTAREAIAGSRWKGGTKSYCLVVTLDIRNAFNTADWGRTLESLRMFNIPSYLLNVALSYFSNRVLTTDTCLGSRAYKVSAGVPQGSVLGPLLWNAMYDGVLRLPMPEGTSLVGFADDVAIVVVAKELATVEALFTQMTIAHT</sequence>
<name>A0ABM4GHQ0_DROKI</name>
<dbReference type="InterPro" id="IPR000477">
    <property type="entry name" value="RT_dom"/>
</dbReference>
<feature type="domain" description="Reverse transcriptase" evidence="1">
    <location>
        <begin position="1"/>
        <end position="357"/>
    </location>
</feature>
<evidence type="ECO:0000313" key="2">
    <source>
        <dbReference type="Proteomes" id="UP001652661"/>
    </source>
</evidence>
<organism evidence="2 3">
    <name type="scientific">Drosophila kikkawai</name>
    <name type="common">Fruit fly</name>
    <dbReference type="NCBI Taxonomy" id="30033"/>
    <lineage>
        <taxon>Eukaryota</taxon>
        <taxon>Metazoa</taxon>
        <taxon>Ecdysozoa</taxon>
        <taxon>Arthropoda</taxon>
        <taxon>Hexapoda</taxon>
        <taxon>Insecta</taxon>
        <taxon>Pterygota</taxon>
        <taxon>Neoptera</taxon>
        <taxon>Endopterygota</taxon>
        <taxon>Diptera</taxon>
        <taxon>Brachycera</taxon>
        <taxon>Muscomorpha</taxon>
        <taxon>Ephydroidea</taxon>
        <taxon>Drosophilidae</taxon>
        <taxon>Drosophila</taxon>
        <taxon>Sophophora</taxon>
    </lineage>
</organism>
<evidence type="ECO:0000259" key="1">
    <source>
        <dbReference type="PROSITE" id="PS50878"/>
    </source>
</evidence>
<accession>A0ABM4GHQ0</accession>
<proteinExistence type="predicted"/>
<reference evidence="3" key="2">
    <citation type="submission" date="2025-08" db="UniProtKB">
        <authorList>
            <consortium name="RefSeq"/>
        </authorList>
    </citation>
    <scope>IDENTIFICATION</scope>
    <source>
        <strain evidence="3">14028-0561.14</strain>
        <tissue evidence="3">Whole fly</tissue>
    </source>
</reference>
<dbReference type="SUPFAM" id="SSF56672">
    <property type="entry name" value="DNA/RNA polymerases"/>
    <property type="match status" value="1"/>
</dbReference>
<dbReference type="GeneID" id="138928671"/>
<evidence type="ECO:0000313" key="3">
    <source>
        <dbReference type="RefSeq" id="XP_070142229.1"/>
    </source>
</evidence>
<dbReference type="PROSITE" id="PS50878">
    <property type="entry name" value="RT_POL"/>
    <property type="match status" value="1"/>
</dbReference>
<gene>
    <name evidence="3" type="primary">LOC138928671</name>
</gene>
<protein>
    <recommendedName>
        <fullName evidence="1">Reverse transcriptase domain-containing protein</fullName>
    </recommendedName>
</protein>